<dbReference type="Proteomes" id="UP000182257">
    <property type="component" value="Unassembled WGS sequence"/>
</dbReference>
<dbReference type="PANTHER" id="PTHR22916">
    <property type="entry name" value="GLYCOSYLTRANSFERASE"/>
    <property type="match status" value="1"/>
</dbReference>
<protein>
    <submittedName>
        <fullName evidence="4">Glycosyltransferase involved in cell wall bisynthesis</fullName>
    </submittedName>
</protein>
<keyword evidence="2 4" id="KW-0808">Transferase</keyword>
<dbReference type="OrthoDB" id="6307329at2"/>
<dbReference type="CDD" id="cd00761">
    <property type="entry name" value="Glyco_tranf_GTA_type"/>
    <property type="match status" value="1"/>
</dbReference>
<dbReference type="Pfam" id="PF00535">
    <property type="entry name" value="Glycos_transf_2"/>
    <property type="match status" value="1"/>
</dbReference>
<keyword evidence="1" id="KW-0328">Glycosyltransferase</keyword>
<evidence type="ECO:0000259" key="3">
    <source>
        <dbReference type="Pfam" id="PF00535"/>
    </source>
</evidence>
<dbReference type="SUPFAM" id="SSF53448">
    <property type="entry name" value="Nucleotide-diphospho-sugar transferases"/>
    <property type="match status" value="1"/>
</dbReference>
<organism evidence="4 5">
    <name type="scientific">Xylanibacter ruminicola</name>
    <name type="common">Prevotella ruminicola</name>
    <dbReference type="NCBI Taxonomy" id="839"/>
    <lineage>
        <taxon>Bacteria</taxon>
        <taxon>Pseudomonadati</taxon>
        <taxon>Bacteroidota</taxon>
        <taxon>Bacteroidia</taxon>
        <taxon>Bacteroidales</taxon>
        <taxon>Prevotellaceae</taxon>
        <taxon>Xylanibacter</taxon>
    </lineage>
</organism>
<reference evidence="4 5" key="1">
    <citation type="submission" date="2016-10" db="EMBL/GenBank/DDBJ databases">
        <authorList>
            <person name="de Groot N.N."/>
        </authorList>
    </citation>
    <scope>NUCLEOTIDE SEQUENCE [LARGE SCALE GENOMIC DNA]</scope>
    <source>
        <strain evidence="4 5">D31d</strain>
    </source>
</reference>
<name>A0A1H4DLD0_XYLRU</name>
<dbReference type="GO" id="GO:0016758">
    <property type="term" value="F:hexosyltransferase activity"/>
    <property type="evidence" value="ECO:0007669"/>
    <property type="project" value="UniProtKB-ARBA"/>
</dbReference>
<evidence type="ECO:0000256" key="2">
    <source>
        <dbReference type="ARBA" id="ARBA00022679"/>
    </source>
</evidence>
<dbReference type="AlphaFoldDB" id="A0A1H4DLD0"/>
<evidence type="ECO:0000313" key="4">
    <source>
        <dbReference type="EMBL" id="SEA73022.1"/>
    </source>
</evidence>
<dbReference type="EMBL" id="FNRF01000004">
    <property type="protein sequence ID" value="SEA73022.1"/>
    <property type="molecule type" value="Genomic_DNA"/>
</dbReference>
<proteinExistence type="predicted"/>
<evidence type="ECO:0000256" key="1">
    <source>
        <dbReference type="ARBA" id="ARBA00022676"/>
    </source>
</evidence>
<dbReference type="RefSeq" id="WP_074761699.1">
    <property type="nucleotide sequence ID" value="NZ_FNRF01000004.1"/>
</dbReference>
<gene>
    <name evidence="4" type="ORF">SAMN05216462_2369</name>
</gene>
<dbReference type="InterPro" id="IPR001173">
    <property type="entry name" value="Glyco_trans_2-like"/>
</dbReference>
<dbReference type="Gene3D" id="3.90.550.10">
    <property type="entry name" value="Spore Coat Polysaccharide Biosynthesis Protein SpsA, Chain A"/>
    <property type="match status" value="1"/>
</dbReference>
<sequence length="351" mass="41567">MSKENMVSIIVGIFNVSRFLREKSLSCIFGQTYNDWELILVDDGSTDDSGQLCDELASSDERIKVVHKENGGLGSARNVGLDAAQGDYVWFYDVDDEAKPNLLEYSVQQMESHELDMLQFSFRAITPSLGVQEDVHLNERMIEGQKQLRDAFLDDILFVRNGNGFAWNKFYRRSFLEKNRLCFENQQIQQDEVFNLKCYHYIERLYLSPVILYDYYIYNTGNNRSRFISNRFDIYVSIREHFETLRKDWSINNSRFENYLQLRFYGCVDQSLRFNMLHPDCPWNRRKKKGEMERVLNHKYTIEAIEWARENVEGFENNIYLNAYRKRSIGLLSFASTFFSGLRKVKHSVLR</sequence>
<feature type="domain" description="Glycosyltransferase 2-like" evidence="3">
    <location>
        <begin position="8"/>
        <end position="176"/>
    </location>
</feature>
<evidence type="ECO:0000313" key="5">
    <source>
        <dbReference type="Proteomes" id="UP000182257"/>
    </source>
</evidence>
<dbReference type="InterPro" id="IPR029044">
    <property type="entry name" value="Nucleotide-diphossugar_trans"/>
</dbReference>
<accession>A0A1H4DLD0</accession>
<dbReference type="PANTHER" id="PTHR22916:SF51">
    <property type="entry name" value="GLYCOSYLTRANSFERASE EPSH-RELATED"/>
    <property type="match status" value="1"/>
</dbReference>